<feature type="compositionally biased region" description="Basic residues" evidence="1">
    <location>
        <begin position="57"/>
        <end position="66"/>
    </location>
</feature>
<keyword evidence="3" id="KW-1185">Reference proteome</keyword>
<proteinExistence type="predicted"/>
<evidence type="ECO:0000313" key="3">
    <source>
        <dbReference type="Proteomes" id="UP001362999"/>
    </source>
</evidence>
<reference evidence="2 3" key="1">
    <citation type="journal article" date="2024" name="J Genomics">
        <title>Draft genome sequencing and assembly of Favolaschia claudopus CIRM-BRFM 2984 isolated from oak limbs.</title>
        <authorList>
            <person name="Navarro D."/>
            <person name="Drula E."/>
            <person name="Chaduli D."/>
            <person name="Cazenave R."/>
            <person name="Ahrendt S."/>
            <person name="Wang J."/>
            <person name="Lipzen A."/>
            <person name="Daum C."/>
            <person name="Barry K."/>
            <person name="Grigoriev I.V."/>
            <person name="Favel A."/>
            <person name="Rosso M.N."/>
            <person name="Martin F."/>
        </authorList>
    </citation>
    <scope>NUCLEOTIDE SEQUENCE [LARGE SCALE GENOMIC DNA]</scope>
    <source>
        <strain evidence="2 3">CIRM-BRFM 2984</strain>
    </source>
</reference>
<feature type="region of interest" description="Disordered" evidence="1">
    <location>
        <begin position="126"/>
        <end position="159"/>
    </location>
</feature>
<protein>
    <submittedName>
        <fullName evidence="2">Uncharacterized protein</fullName>
    </submittedName>
</protein>
<organism evidence="2 3">
    <name type="scientific">Favolaschia claudopus</name>
    <dbReference type="NCBI Taxonomy" id="2862362"/>
    <lineage>
        <taxon>Eukaryota</taxon>
        <taxon>Fungi</taxon>
        <taxon>Dikarya</taxon>
        <taxon>Basidiomycota</taxon>
        <taxon>Agaricomycotina</taxon>
        <taxon>Agaricomycetes</taxon>
        <taxon>Agaricomycetidae</taxon>
        <taxon>Agaricales</taxon>
        <taxon>Marasmiineae</taxon>
        <taxon>Mycenaceae</taxon>
        <taxon>Favolaschia</taxon>
    </lineage>
</organism>
<gene>
    <name evidence="2" type="ORF">R3P38DRAFT_3219609</name>
</gene>
<feature type="compositionally biased region" description="Basic residues" evidence="1">
    <location>
        <begin position="23"/>
        <end position="32"/>
    </location>
</feature>
<evidence type="ECO:0000256" key="1">
    <source>
        <dbReference type="SAM" id="MobiDB-lite"/>
    </source>
</evidence>
<feature type="compositionally biased region" description="Basic and acidic residues" evidence="1">
    <location>
        <begin position="40"/>
        <end position="56"/>
    </location>
</feature>
<dbReference type="EMBL" id="JAWWNJ010000090">
    <property type="protein sequence ID" value="KAK6997515.1"/>
    <property type="molecule type" value="Genomic_DNA"/>
</dbReference>
<sequence length="238" mass="26311">MVKKCSPRKHPPRDLDEYIPGKTKGKRARHRQAASSYYTKHPEARERNRLRMQERRAHVKAKRRPPQLRQDSEDTHSTTATPPPPILAAAPSISTPVGDLISVAASEETSVVEQVVVSVASQGEAAAAAPAAPSTQNLDSESAMDSVSAGPPSTIASPLSVRPGRQVRAALAIVSQVNAAPLTPPTWLEETKWSYTNRNMKPWDWGRNMHLDRYSELYSWTLNVACEYEDPLDERISL</sequence>
<accession>A0AAW0A2Q4</accession>
<feature type="region of interest" description="Disordered" evidence="1">
    <location>
        <begin position="1"/>
        <end position="86"/>
    </location>
</feature>
<feature type="compositionally biased region" description="Polar residues" evidence="1">
    <location>
        <begin position="136"/>
        <end position="145"/>
    </location>
</feature>
<feature type="compositionally biased region" description="Low complexity" evidence="1">
    <location>
        <begin position="126"/>
        <end position="135"/>
    </location>
</feature>
<evidence type="ECO:0000313" key="2">
    <source>
        <dbReference type="EMBL" id="KAK6997515.1"/>
    </source>
</evidence>
<comment type="caution">
    <text evidence="2">The sequence shown here is derived from an EMBL/GenBank/DDBJ whole genome shotgun (WGS) entry which is preliminary data.</text>
</comment>
<dbReference type="AlphaFoldDB" id="A0AAW0A2Q4"/>
<dbReference type="Proteomes" id="UP001362999">
    <property type="component" value="Unassembled WGS sequence"/>
</dbReference>
<name>A0AAW0A2Q4_9AGAR</name>
<feature type="compositionally biased region" description="Basic residues" evidence="1">
    <location>
        <begin position="1"/>
        <end position="11"/>
    </location>
</feature>